<dbReference type="CDD" id="cd05403">
    <property type="entry name" value="NT_KNTase_like"/>
    <property type="match status" value="1"/>
</dbReference>
<accession>A0A419SMU6</accession>
<feature type="domain" description="Polymerase beta nucleotidyltransferase" evidence="1">
    <location>
        <begin position="8"/>
        <end position="98"/>
    </location>
</feature>
<gene>
    <name evidence="2" type="ORF">BEP19_01335</name>
</gene>
<dbReference type="RefSeq" id="WP_120188283.1">
    <property type="nucleotide sequence ID" value="NZ_MCHY01000006.1"/>
</dbReference>
<dbReference type="PANTHER" id="PTHR43852">
    <property type="entry name" value="NUCLEOTIDYLTRANSFERASE"/>
    <property type="match status" value="1"/>
</dbReference>
<dbReference type="AlphaFoldDB" id="A0A419SMU6"/>
<dbReference type="InterPro" id="IPR041633">
    <property type="entry name" value="Polbeta"/>
</dbReference>
<name>A0A419SMU6_9BACL</name>
<sequence length="135" mass="15405">MTTSMYDKIEEFLVQKLNPDYIIVFGSYAKGFAHQESDIDLAFYTRDQTPNAYDLFLVAQELADLLQVEVDLINIANASTVFKAQIFSTGSLIYARDEALYLNHRMTALSMYVKLNEDRAVVLREIKKGGSIYDE</sequence>
<reference evidence="2 3" key="1">
    <citation type="submission" date="2016-08" db="EMBL/GenBank/DDBJ databases">
        <title>Novel Firmicute Genomes.</title>
        <authorList>
            <person name="Poppleton D.I."/>
            <person name="Gribaldo S."/>
        </authorList>
    </citation>
    <scope>NUCLEOTIDE SEQUENCE [LARGE SCALE GENOMIC DNA]</scope>
    <source>
        <strain evidence="2 3">RAOx-1</strain>
    </source>
</reference>
<evidence type="ECO:0000313" key="3">
    <source>
        <dbReference type="Proteomes" id="UP000284219"/>
    </source>
</evidence>
<proteinExistence type="predicted"/>
<comment type="caution">
    <text evidence="2">The sequence shown here is derived from an EMBL/GenBank/DDBJ whole genome shotgun (WGS) entry which is preliminary data.</text>
</comment>
<evidence type="ECO:0000313" key="2">
    <source>
        <dbReference type="EMBL" id="RKD25614.1"/>
    </source>
</evidence>
<dbReference type="EMBL" id="MCHY01000006">
    <property type="protein sequence ID" value="RKD25614.1"/>
    <property type="molecule type" value="Genomic_DNA"/>
</dbReference>
<dbReference type="SUPFAM" id="SSF81301">
    <property type="entry name" value="Nucleotidyltransferase"/>
    <property type="match status" value="1"/>
</dbReference>
<dbReference type="NCBIfam" id="NF047752">
    <property type="entry name" value="MntA_antitoxin"/>
    <property type="match status" value="1"/>
</dbReference>
<evidence type="ECO:0000259" key="1">
    <source>
        <dbReference type="Pfam" id="PF18765"/>
    </source>
</evidence>
<dbReference type="Gene3D" id="3.30.460.10">
    <property type="entry name" value="Beta Polymerase, domain 2"/>
    <property type="match status" value="1"/>
</dbReference>
<protein>
    <submittedName>
        <fullName evidence="2">DNA polymerase subunit beta</fullName>
    </submittedName>
</protein>
<keyword evidence="3" id="KW-1185">Reference proteome</keyword>
<dbReference type="InterPro" id="IPR052930">
    <property type="entry name" value="TA_antitoxin_MntA"/>
</dbReference>
<organism evidence="2 3">
    <name type="scientific">Ammoniphilus oxalaticus</name>
    <dbReference type="NCBI Taxonomy" id="66863"/>
    <lineage>
        <taxon>Bacteria</taxon>
        <taxon>Bacillati</taxon>
        <taxon>Bacillota</taxon>
        <taxon>Bacilli</taxon>
        <taxon>Bacillales</taxon>
        <taxon>Paenibacillaceae</taxon>
        <taxon>Aneurinibacillus group</taxon>
        <taxon>Ammoniphilus</taxon>
    </lineage>
</organism>
<dbReference type="Proteomes" id="UP000284219">
    <property type="component" value="Unassembled WGS sequence"/>
</dbReference>
<dbReference type="Pfam" id="PF18765">
    <property type="entry name" value="Polbeta"/>
    <property type="match status" value="1"/>
</dbReference>
<dbReference type="PANTHER" id="PTHR43852:SF3">
    <property type="entry name" value="NUCLEOTIDYLTRANSFERASE"/>
    <property type="match status" value="1"/>
</dbReference>
<dbReference type="OrthoDB" id="9816197at2"/>
<dbReference type="InterPro" id="IPR043519">
    <property type="entry name" value="NT_sf"/>
</dbReference>